<dbReference type="Pfam" id="PF00628">
    <property type="entry name" value="PHD"/>
    <property type="match status" value="1"/>
</dbReference>
<evidence type="ECO:0000256" key="13">
    <source>
        <dbReference type="ARBA" id="ARBA00023163"/>
    </source>
</evidence>
<evidence type="ECO:0000256" key="18">
    <source>
        <dbReference type="PROSITE-ProRule" id="PRU00228"/>
    </source>
</evidence>
<evidence type="ECO:0000256" key="9">
    <source>
        <dbReference type="ARBA" id="ARBA00022853"/>
    </source>
</evidence>
<dbReference type="InterPro" id="IPR036427">
    <property type="entry name" value="Bromodomain-like_sf"/>
</dbReference>
<dbReference type="InterPro" id="IPR000433">
    <property type="entry name" value="Znf_ZZ"/>
</dbReference>
<dbReference type="Gene3D" id="3.30.60.90">
    <property type="match status" value="1"/>
</dbReference>
<feature type="compositionally biased region" description="Polar residues" evidence="19">
    <location>
        <begin position="195"/>
        <end position="215"/>
    </location>
</feature>
<dbReference type="SUPFAM" id="SSF47370">
    <property type="entry name" value="Bromodomain"/>
    <property type="match status" value="1"/>
</dbReference>
<evidence type="ECO:0000259" key="22">
    <source>
        <dbReference type="PROSITE" id="PS50134"/>
    </source>
</evidence>
<feature type="compositionally biased region" description="Basic residues" evidence="19">
    <location>
        <begin position="978"/>
        <end position="992"/>
    </location>
</feature>
<dbReference type="GO" id="GO:0005634">
    <property type="term" value="C:nucleus"/>
    <property type="evidence" value="ECO:0007669"/>
    <property type="project" value="UniProtKB-SubCell"/>
</dbReference>
<dbReference type="InterPro" id="IPR038547">
    <property type="entry name" value="RING_CBP-p300_sf"/>
</dbReference>
<dbReference type="InterPro" id="IPR013178">
    <property type="entry name" value="Histone_AcTrfase_Rtt109/CBP"/>
</dbReference>
<dbReference type="GO" id="GO:0004402">
    <property type="term" value="F:histone acetyltransferase activity"/>
    <property type="evidence" value="ECO:0007669"/>
    <property type="project" value="InterPro"/>
</dbReference>
<evidence type="ECO:0000256" key="19">
    <source>
        <dbReference type="SAM" id="MobiDB-lite"/>
    </source>
</evidence>
<keyword evidence="14" id="KW-0539">Nucleus</keyword>
<evidence type="ECO:0000256" key="4">
    <source>
        <dbReference type="ARBA" id="ARBA00022481"/>
    </source>
</evidence>
<organism evidence="25 26">
    <name type="scientific">Triparma verrucosa</name>
    <dbReference type="NCBI Taxonomy" id="1606542"/>
    <lineage>
        <taxon>Eukaryota</taxon>
        <taxon>Sar</taxon>
        <taxon>Stramenopiles</taxon>
        <taxon>Ochrophyta</taxon>
        <taxon>Bolidophyceae</taxon>
        <taxon>Parmales</taxon>
        <taxon>Triparmaceae</taxon>
        <taxon>Triparma</taxon>
    </lineage>
</organism>
<proteinExistence type="predicted"/>
<dbReference type="InterPro" id="IPR013083">
    <property type="entry name" value="Znf_RING/FYVE/PHD"/>
</dbReference>
<feature type="compositionally biased region" description="Low complexity" evidence="19">
    <location>
        <begin position="170"/>
        <end position="181"/>
    </location>
</feature>
<feature type="domain" description="PHD-type" evidence="21">
    <location>
        <begin position="625"/>
        <end position="705"/>
    </location>
</feature>
<dbReference type="GO" id="GO:0005667">
    <property type="term" value="C:transcription regulator complex"/>
    <property type="evidence" value="ECO:0007669"/>
    <property type="project" value="TreeGrafter"/>
</dbReference>
<dbReference type="PROSITE" id="PS01357">
    <property type="entry name" value="ZF_ZZ_1"/>
    <property type="match status" value="1"/>
</dbReference>
<dbReference type="Gene3D" id="1.20.920.10">
    <property type="entry name" value="Bromodomain-like"/>
    <property type="match status" value="1"/>
</dbReference>
<evidence type="ECO:0000256" key="16">
    <source>
        <dbReference type="ARBA" id="ARBA00048017"/>
    </source>
</evidence>
<evidence type="ECO:0000259" key="24">
    <source>
        <dbReference type="PROSITE" id="PS51727"/>
    </source>
</evidence>
<dbReference type="SUPFAM" id="SSF57903">
    <property type="entry name" value="FYVE/PHD zinc finger"/>
    <property type="match status" value="1"/>
</dbReference>
<evidence type="ECO:0000256" key="2">
    <source>
        <dbReference type="ARBA" id="ARBA00004123"/>
    </source>
</evidence>
<dbReference type="InterPro" id="IPR019787">
    <property type="entry name" value="Znf_PHD-finger"/>
</dbReference>
<dbReference type="PROSITE" id="PS50014">
    <property type="entry name" value="BROMODOMAIN_2"/>
    <property type="match status" value="1"/>
</dbReference>
<keyword evidence="15" id="KW-0012">Acyltransferase</keyword>
<dbReference type="SUPFAM" id="SSF57850">
    <property type="entry name" value="RING/U-box"/>
    <property type="match status" value="1"/>
</dbReference>
<dbReference type="CDD" id="cd02249">
    <property type="entry name" value="ZZ"/>
    <property type="match status" value="1"/>
</dbReference>
<feature type="compositionally biased region" description="Acidic residues" evidence="19">
    <location>
        <begin position="1257"/>
        <end position="1268"/>
    </location>
</feature>
<keyword evidence="8" id="KW-0862">Zinc</keyword>
<evidence type="ECO:0000256" key="14">
    <source>
        <dbReference type="ARBA" id="ARBA00023242"/>
    </source>
</evidence>
<feature type="compositionally biased region" description="Basic and acidic residues" evidence="19">
    <location>
        <begin position="1269"/>
        <end position="1300"/>
    </location>
</feature>
<evidence type="ECO:0000256" key="7">
    <source>
        <dbReference type="ARBA" id="ARBA00022771"/>
    </source>
</evidence>
<dbReference type="PANTHER" id="PTHR13808:SF1">
    <property type="entry name" value="HISTONE ACETYLTRANSFERASE"/>
    <property type="match status" value="1"/>
</dbReference>
<feature type="compositionally biased region" description="Low complexity" evidence="19">
    <location>
        <begin position="216"/>
        <end position="243"/>
    </location>
</feature>
<feature type="compositionally biased region" description="Basic residues" evidence="19">
    <location>
        <begin position="1174"/>
        <end position="1184"/>
    </location>
</feature>
<dbReference type="PROSITE" id="PS50134">
    <property type="entry name" value="ZF_TAZ"/>
    <property type="match status" value="2"/>
</dbReference>
<dbReference type="Pfam" id="PF08214">
    <property type="entry name" value="HAT_KAT11"/>
    <property type="match status" value="1"/>
</dbReference>
<feature type="compositionally biased region" description="Basic and acidic residues" evidence="19">
    <location>
        <begin position="1230"/>
        <end position="1256"/>
    </location>
</feature>
<feature type="compositionally biased region" description="Basic and acidic residues" evidence="19">
    <location>
        <begin position="1086"/>
        <end position="1169"/>
    </location>
</feature>
<dbReference type="GO" id="GO:0140297">
    <property type="term" value="F:DNA-binding transcription factor binding"/>
    <property type="evidence" value="ECO:0007669"/>
    <property type="project" value="UniProtKB-ARBA"/>
</dbReference>
<keyword evidence="13" id="KW-0804">Transcription</keyword>
<dbReference type="SMART" id="SM01250">
    <property type="entry name" value="KAT11"/>
    <property type="match status" value="1"/>
</dbReference>
<dbReference type="PANTHER" id="PTHR13808">
    <property type="entry name" value="CBP/P300-RELATED"/>
    <property type="match status" value="1"/>
</dbReference>
<feature type="compositionally biased region" description="Low complexity" evidence="19">
    <location>
        <begin position="37"/>
        <end position="51"/>
    </location>
</feature>
<evidence type="ECO:0000256" key="11">
    <source>
        <dbReference type="ARBA" id="ARBA00023117"/>
    </source>
</evidence>
<feature type="domain" description="CBP/p300-type HAT" evidence="24">
    <location>
        <begin position="719"/>
        <end position="1377"/>
    </location>
</feature>
<gene>
    <name evidence="25" type="ORF">TrVE_jg2406</name>
</gene>
<evidence type="ECO:0000256" key="8">
    <source>
        <dbReference type="ARBA" id="ARBA00022833"/>
    </source>
</evidence>
<feature type="domain" description="TAZ-type" evidence="22">
    <location>
        <begin position="237"/>
        <end position="320"/>
    </location>
</feature>
<dbReference type="Gene3D" id="3.30.40.10">
    <property type="entry name" value="Zinc/RING finger domain, C3HC4 (zinc finger)"/>
    <property type="match status" value="1"/>
</dbReference>
<dbReference type="InterPro" id="IPR011011">
    <property type="entry name" value="Znf_FYVE_PHD"/>
</dbReference>
<evidence type="ECO:0000313" key="25">
    <source>
        <dbReference type="EMBL" id="GMI06114.1"/>
    </source>
</evidence>
<dbReference type="InterPro" id="IPR031162">
    <property type="entry name" value="CBP_P300_HAT"/>
</dbReference>
<dbReference type="SUPFAM" id="SSF57933">
    <property type="entry name" value="TAZ domain"/>
    <property type="match status" value="2"/>
</dbReference>
<dbReference type="EMBL" id="BRXX01000342">
    <property type="protein sequence ID" value="GMI06114.1"/>
    <property type="molecule type" value="Genomic_DNA"/>
</dbReference>
<evidence type="ECO:0000256" key="3">
    <source>
        <dbReference type="ARBA" id="ARBA00013184"/>
    </source>
</evidence>
<feature type="compositionally biased region" description="Low complexity" evidence="19">
    <location>
        <begin position="58"/>
        <end position="82"/>
    </location>
</feature>
<feature type="region of interest" description="Disordered" evidence="19">
    <location>
        <begin position="1"/>
        <end position="93"/>
    </location>
</feature>
<evidence type="ECO:0000256" key="17">
    <source>
        <dbReference type="PROSITE-ProRule" id="PRU00035"/>
    </source>
</evidence>
<keyword evidence="5" id="KW-0808">Transferase</keyword>
<dbReference type="GO" id="GO:0031490">
    <property type="term" value="F:chromatin DNA binding"/>
    <property type="evidence" value="ECO:0007669"/>
    <property type="project" value="TreeGrafter"/>
</dbReference>
<dbReference type="Pfam" id="PF00569">
    <property type="entry name" value="ZZ"/>
    <property type="match status" value="1"/>
</dbReference>
<evidence type="ECO:0000259" key="20">
    <source>
        <dbReference type="PROSITE" id="PS50014"/>
    </source>
</evidence>
<name>A0A9W7F7F0_9STRA</name>
<evidence type="ECO:0000256" key="15">
    <source>
        <dbReference type="ARBA" id="ARBA00023315"/>
    </source>
</evidence>
<dbReference type="EC" id="2.3.1.48" evidence="3"/>
<sequence>MEANPAAAANNPSNDPPPISIPTELQLDPNAAHHANMQQMQGQAPVQMQQVAGGGNPPQQLQMQQQQQLPQQAAQQQQQSSQEARPLNGGWQSDQDVNARRKMIAKIVALLQQRKPHAPEEWLKKLPQMAKRLEESLYRSAANFEAYNDVQTLKQRLQALAMSIGHKTQQAKLRQQQEQAARNGGAPQLGGVDAQANSSGLPQVVPSTLGHQSSLAGGPAAVQGSAPGPGAAGQSRNADRQQVLRHQQQRLLLLRHAAKCPHENGKCPVTPHCAGMKRLWKHIAECKDQKCLVPHCVSSRYVLSHYHRCKDSRCPVCMPVREAIHRSHEKAKQMNMLKQRHEQALAQQQGRHGYGQQGYQMSGADSSKRRKTNGAKSKVDPRQVQMQRQQMHPQYARQMQMQGRGGYPGGFHPQMHRPPQVLMPLVSAGKAQVEDQTLVNSFTIPEIERHIESLNQSNVMSPSVLKAKCLEILKEVMQHQFGWVFNAPVDPVELGLPDYFEVIKKPMDLGTVKKNVETLVYHDIESFKENCHLAFDNALNYNANGSSVYNMAAEIKKHFNREYDKVLRDLNAEHAKRCNNGEACALCGMEKKLFEPAVFYCNGTNCPSKRIRRNSYYYVAGNNQYHWCHQCFTELKEANPVELPDMVVRKSDLAKNKRKNDDQPEESWVACDTCGRWIHQICGLFNTRQNKDQRSKYECPHCTIKSRKASGKLGATSTAKNASDLPRTKLSEYMERHINELKIEKYKELAKEKAETEGIELEEAMNFFTNNGEITIRQVTSMDRNIAVRDGMKRRYKFKNYPEEFKFRCKCLVVFQRIDGVDVMLFGLYVYEHDKSNPKPNHRAIYVSYLDSVHYMQPRKIRTFIYHEILIAYLDYVRHRGFATAHIWACPPLKGDDYILYAKPEDQRTPKDAQLRQWYIDMLATCEKRDIVKSVTNMHDLYFANPANDATIVPYLDGDYWVGEAENIIKELEEGSGGKKKGNSGSKKKQKKAAGNNARGGTRSTGLDEEALIASGIVDPPPKSLEDGGRDILMQKLGEAILPMKESFLVAFLNWEEKTAIRDKEIEKEKAIEAKEAAARKVIEDAKKAKEEEEKKKKEEEEKKKKEEEEAKVKKEKEEGEGETKEGEEGEQKGEAMDVEEKKVKKEEEATAMEVEKEEKEKEKEEKKPSPAKGKARSAKKKTKKQLEEEEKAEKEKEKEEEEEVKSEAKKEKEEEAKPAASTGGKKRSRDGEEVKMEEKKEVKEEKEEAKEVKEEEKEEEEKEEEEKEEKKEEEVKEEPWTPEIKAAEEKAEKEEREKRLAAGETTIAVLPKKVRDRFGKWVNVMDDDAETMDCEHLNSRQQFLNLCQVNHYQNNTLRNAKHTSMMVLWHLHNREAPKFVQQCSVCSREILLGYRYHCQVCTDFDVCQDCMHGPLKANPHWHTLQPIRIKEEEQSEKQKKERQRSIQLHMQLLAHAAACDNEKCPSANCSKMKGLLKHGRSCQIQAKGGCHVCKRIWALLQLHARQCKARNCSVPSCDAIRESARRLLQQQQQMDDRRREMMNKAMRGARG</sequence>
<keyword evidence="7 18" id="KW-0863">Zinc-finger</keyword>
<dbReference type="GO" id="GO:0003713">
    <property type="term" value="F:transcription coactivator activity"/>
    <property type="evidence" value="ECO:0007669"/>
    <property type="project" value="TreeGrafter"/>
</dbReference>
<dbReference type="Gene3D" id="1.20.1020.10">
    <property type="entry name" value="TAZ domain"/>
    <property type="match status" value="2"/>
</dbReference>
<keyword evidence="26" id="KW-1185">Reference proteome</keyword>
<feature type="domain" description="ZZ-type" evidence="23">
    <location>
        <begin position="1379"/>
        <end position="1433"/>
    </location>
</feature>
<accession>A0A9W7F7F0</accession>
<evidence type="ECO:0000256" key="1">
    <source>
        <dbReference type="ARBA" id="ARBA00002581"/>
    </source>
</evidence>
<dbReference type="PRINTS" id="PR00503">
    <property type="entry name" value="BROMODOMAIN"/>
</dbReference>
<reference evidence="26" key="1">
    <citation type="journal article" date="2023" name="Commun. Biol.">
        <title>Genome analysis of Parmales, the sister group of diatoms, reveals the evolutionary specialization of diatoms from phago-mixotrophs to photoautotrophs.</title>
        <authorList>
            <person name="Ban H."/>
            <person name="Sato S."/>
            <person name="Yoshikawa S."/>
            <person name="Yamada K."/>
            <person name="Nakamura Y."/>
            <person name="Ichinomiya M."/>
            <person name="Sato N."/>
            <person name="Blanc-Mathieu R."/>
            <person name="Endo H."/>
            <person name="Kuwata A."/>
            <person name="Ogata H."/>
        </authorList>
    </citation>
    <scope>NUCLEOTIDE SEQUENCE [LARGE SCALE GENOMIC DNA]</scope>
    <source>
        <strain evidence="26">NIES 3699</strain>
    </source>
</reference>
<dbReference type="Proteomes" id="UP001165160">
    <property type="component" value="Unassembled WGS sequence"/>
</dbReference>
<evidence type="ECO:0000259" key="21">
    <source>
        <dbReference type="PROSITE" id="PS50016"/>
    </source>
</evidence>
<feature type="region of interest" description="Disordered" evidence="19">
    <location>
        <begin position="170"/>
        <end position="243"/>
    </location>
</feature>
<dbReference type="PROSITE" id="PS50016">
    <property type="entry name" value="ZF_PHD_2"/>
    <property type="match status" value="1"/>
</dbReference>
<dbReference type="InterPro" id="IPR001487">
    <property type="entry name" value="Bromodomain"/>
</dbReference>
<dbReference type="InterPro" id="IPR043145">
    <property type="entry name" value="Znf_ZZ_sf"/>
</dbReference>
<keyword evidence="9" id="KW-0156">Chromatin regulator</keyword>
<dbReference type="SMART" id="SM00551">
    <property type="entry name" value="ZnF_TAZ"/>
    <property type="match status" value="2"/>
</dbReference>
<comment type="subcellular location">
    <subcellularLocation>
        <location evidence="2">Nucleus</location>
    </subcellularLocation>
</comment>
<keyword evidence="12" id="KW-0010">Activator</keyword>
<dbReference type="Pfam" id="PF00439">
    <property type="entry name" value="Bromodomain"/>
    <property type="match status" value="1"/>
</dbReference>
<feature type="compositionally biased region" description="Basic and acidic residues" evidence="19">
    <location>
        <begin position="1206"/>
        <end position="1218"/>
    </location>
</feature>
<keyword evidence="10" id="KW-0805">Transcription regulation</keyword>
<feature type="region of interest" description="Disordered" evidence="19">
    <location>
        <begin position="1086"/>
        <end position="1300"/>
    </location>
</feature>
<dbReference type="PROSITE" id="PS50135">
    <property type="entry name" value="ZF_ZZ_2"/>
    <property type="match status" value="1"/>
</dbReference>
<protein>
    <recommendedName>
        <fullName evidence="3">histone acetyltransferase</fullName>
        <ecNumber evidence="3">2.3.1.48</ecNumber>
    </recommendedName>
</protein>
<keyword evidence="6" id="KW-0479">Metal-binding</keyword>
<evidence type="ECO:0000256" key="6">
    <source>
        <dbReference type="ARBA" id="ARBA00022723"/>
    </source>
</evidence>
<dbReference type="GO" id="GO:0008270">
    <property type="term" value="F:zinc ion binding"/>
    <property type="evidence" value="ECO:0007669"/>
    <property type="project" value="UniProtKB-KW"/>
</dbReference>
<evidence type="ECO:0000256" key="12">
    <source>
        <dbReference type="ARBA" id="ARBA00023159"/>
    </source>
</evidence>
<dbReference type="GO" id="GO:0000123">
    <property type="term" value="C:histone acetyltransferase complex"/>
    <property type="evidence" value="ECO:0007669"/>
    <property type="project" value="TreeGrafter"/>
</dbReference>
<dbReference type="InterPro" id="IPR035898">
    <property type="entry name" value="TAZ_dom_sf"/>
</dbReference>
<comment type="function">
    <text evidence="1">Acetyltransferase enzyme. Acetylates histones, giving a specific tag for transcriptional activation.</text>
</comment>
<evidence type="ECO:0000313" key="26">
    <source>
        <dbReference type="Proteomes" id="UP001165160"/>
    </source>
</evidence>
<evidence type="ECO:0000259" key="23">
    <source>
        <dbReference type="PROSITE" id="PS50135"/>
    </source>
</evidence>
<evidence type="ECO:0000256" key="5">
    <source>
        <dbReference type="ARBA" id="ARBA00022679"/>
    </source>
</evidence>
<keyword evidence="4" id="KW-0488">Methylation</keyword>
<dbReference type="SMART" id="SM00291">
    <property type="entry name" value="ZnF_ZZ"/>
    <property type="match status" value="1"/>
</dbReference>
<feature type="region of interest" description="Disordered" evidence="19">
    <location>
        <begin position="973"/>
        <end position="1006"/>
    </location>
</feature>
<feature type="domain" description="TAZ-type" evidence="22">
    <location>
        <begin position="1440"/>
        <end position="1521"/>
    </location>
</feature>
<dbReference type="Gene3D" id="2.10.110.40">
    <property type="match status" value="1"/>
</dbReference>
<comment type="catalytic activity">
    <reaction evidence="16">
        <text>L-lysyl-[protein] + acetyl-CoA = N(6)-acetyl-L-lysyl-[protein] + CoA + H(+)</text>
        <dbReference type="Rhea" id="RHEA:45948"/>
        <dbReference type="Rhea" id="RHEA-COMP:9752"/>
        <dbReference type="Rhea" id="RHEA-COMP:10731"/>
        <dbReference type="ChEBI" id="CHEBI:15378"/>
        <dbReference type="ChEBI" id="CHEBI:29969"/>
        <dbReference type="ChEBI" id="CHEBI:57287"/>
        <dbReference type="ChEBI" id="CHEBI:57288"/>
        <dbReference type="ChEBI" id="CHEBI:61930"/>
        <dbReference type="EC" id="2.3.1.48"/>
    </reaction>
</comment>
<dbReference type="InterPro" id="IPR000197">
    <property type="entry name" value="Znf_TAZ"/>
</dbReference>
<dbReference type="PROSITE" id="PS51727">
    <property type="entry name" value="CBP_P300_HAT"/>
    <property type="match status" value="1"/>
</dbReference>
<feature type="compositionally biased region" description="Low complexity" evidence="19">
    <location>
        <begin position="1"/>
        <end position="13"/>
    </location>
</feature>
<dbReference type="Pfam" id="PF02135">
    <property type="entry name" value="zf-TAZ"/>
    <property type="match status" value="2"/>
</dbReference>
<feature type="region of interest" description="Disordered" evidence="19">
    <location>
        <begin position="1532"/>
        <end position="1552"/>
    </location>
</feature>
<dbReference type="GO" id="GO:0045944">
    <property type="term" value="P:positive regulation of transcription by RNA polymerase II"/>
    <property type="evidence" value="ECO:0007669"/>
    <property type="project" value="TreeGrafter"/>
</dbReference>
<evidence type="ECO:0000256" key="10">
    <source>
        <dbReference type="ARBA" id="ARBA00023015"/>
    </source>
</evidence>
<keyword evidence="11 17" id="KW-0103">Bromodomain</keyword>
<dbReference type="SMART" id="SM00297">
    <property type="entry name" value="BROMO"/>
    <property type="match status" value="1"/>
</dbReference>
<comment type="caution">
    <text evidence="25">The sequence shown here is derived from an EMBL/GenBank/DDBJ whole genome shotgun (WGS) entry which is preliminary data.</text>
</comment>
<feature type="region of interest" description="Disordered" evidence="19">
    <location>
        <begin position="342"/>
        <end position="387"/>
    </location>
</feature>
<feature type="domain" description="Bromo" evidence="20">
    <location>
        <begin position="477"/>
        <end position="549"/>
    </location>
</feature>